<feature type="transmembrane region" description="Helical" evidence="6">
    <location>
        <begin position="349"/>
        <end position="373"/>
    </location>
</feature>
<dbReference type="RefSeq" id="WP_052734144.1">
    <property type="nucleotide sequence ID" value="NZ_CP009514.1"/>
</dbReference>
<feature type="transmembrane region" description="Helical" evidence="6">
    <location>
        <begin position="167"/>
        <end position="189"/>
    </location>
</feature>
<dbReference type="Proteomes" id="UP000033071">
    <property type="component" value="Chromosome"/>
</dbReference>
<name>A0A0E3RW55_METMZ</name>
<reference evidence="7 8" key="1">
    <citation type="submission" date="2014-07" db="EMBL/GenBank/DDBJ databases">
        <title>Methanogenic archaea and the global carbon cycle.</title>
        <authorList>
            <person name="Henriksen J.R."/>
            <person name="Luke J."/>
            <person name="Reinhart S."/>
            <person name="Benedict M.N."/>
            <person name="Youngblut N.D."/>
            <person name="Metcalf M.E."/>
            <person name="Whitaker R.J."/>
            <person name="Metcalf W.W."/>
        </authorList>
    </citation>
    <scope>NUCLEOTIDE SEQUENCE [LARGE SCALE GENOMIC DNA]</scope>
    <source>
        <strain evidence="7 8">C16</strain>
    </source>
</reference>
<evidence type="ECO:0000256" key="4">
    <source>
        <dbReference type="ARBA" id="ARBA00022989"/>
    </source>
</evidence>
<feature type="transmembrane region" description="Helical" evidence="6">
    <location>
        <begin position="136"/>
        <end position="155"/>
    </location>
</feature>
<keyword evidence="4 6" id="KW-1133">Transmembrane helix</keyword>
<dbReference type="InterPro" id="IPR050833">
    <property type="entry name" value="Poly_Biosynth_Transport"/>
</dbReference>
<dbReference type="PANTHER" id="PTHR30250">
    <property type="entry name" value="PST FAMILY PREDICTED COLANIC ACID TRANSPORTER"/>
    <property type="match status" value="1"/>
</dbReference>
<dbReference type="KEGG" id="mmac:MSMAC_0138"/>
<evidence type="ECO:0000256" key="1">
    <source>
        <dbReference type="ARBA" id="ARBA00004651"/>
    </source>
</evidence>
<feature type="transmembrane region" description="Helical" evidence="6">
    <location>
        <begin position="59"/>
        <end position="86"/>
    </location>
</feature>
<sequence>MFFINKFVNARQYILNYRANKAIRDVQWSFLSIATSSLAHLLLRIALGKELGPSGLGTYTLVFTIYILGTEFAAFGYGSALTNYIAKYKNDTSKSKEYISSGVIGSIVSGSIIGIILYSFSEFISISFFHTPEMVALLRITAVCFPFIAIQKVTLGTLNGFQKMNHFAMINILQNTLVFLISIFFVFFLKMGVTGAVIGFAVPTVMIGFMALLYLRKLFSLPSRILLVNVLKEITWFGFYLVLGNSINMINTQIGSLLIGRFMSDTDVGYYATAVVIMQGITLLPSAVQQVTTPAIATYYGKKEYSNIKKLVYATMLKIFLIEFTFLIFLAIFGKYIIVILFSEKFAPAYVPMLVLSLGYLMYAPWVSIGAIFASIGKVNLSFKLNGFCAVLNIILNILLIPKFGLIGAASATTFSLILTLIINLYFVIRYIRNY</sequence>
<feature type="transmembrane region" description="Helical" evidence="6">
    <location>
        <begin position="385"/>
        <end position="401"/>
    </location>
</feature>
<dbReference type="GO" id="GO:0005886">
    <property type="term" value="C:plasma membrane"/>
    <property type="evidence" value="ECO:0007669"/>
    <property type="project" value="UniProtKB-SubCell"/>
</dbReference>
<feature type="transmembrane region" description="Helical" evidence="6">
    <location>
        <begin position="320"/>
        <end position="343"/>
    </location>
</feature>
<feature type="transmembrane region" description="Helical" evidence="6">
    <location>
        <begin position="98"/>
        <end position="120"/>
    </location>
</feature>
<dbReference type="AlphaFoldDB" id="A0A0E3RW55"/>
<dbReference type="Pfam" id="PF01943">
    <property type="entry name" value="Polysacc_synt"/>
    <property type="match status" value="1"/>
</dbReference>
<proteinExistence type="predicted"/>
<accession>A0A0E3RW55</accession>
<evidence type="ECO:0000256" key="3">
    <source>
        <dbReference type="ARBA" id="ARBA00022692"/>
    </source>
</evidence>
<dbReference type="GeneID" id="24879993"/>
<feature type="transmembrane region" description="Helical" evidence="6">
    <location>
        <begin position="28"/>
        <end position="47"/>
    </location>
</feature>
<dbReference type="HOGENOM" id="CLU_022017_5_2_2"/>
<dbReference type="CDD" id="cd13128">
    <property type="entry name" value="MATE_Wzx_like"/>
    <property type="match status" value="1"/>
</dbReference>
<feature type="transmembrane region" description="Helical" evidence="6">
    <location>
        <begin position="407"/>
        <end position="429"/>
    </location>
</feature>
<keyword evidence="2" id="KW-1003">Cell membrane</keyword>
<comment type="subcellular location">
    <subcellularLocation>
        <location evidence="1">Cell membrane</location>
        <topology evidence="1">Multi-pass membrane protein</topology>
    </subcellularLocation>
</comment>
<dbReference type="PANTHER" id="PTHR30250:SF27">
    <property type="entry name" value="POLYSACCHARIDE BIOSYNTHESIS PROTEIN"/>
    <property type="match status" value="1"/>
</dbReference>
<organism evidence="7 8">
    <name type="scientific">Methanosarcina mazei C16</name>
    <dbReference type="NCBI Taxonomy" id="1434113"/>
    <lineage>
        <taxon>Archaea</taxon>
        <taxon>Methanobacteriati</taxon>
        <taxon>Methanobacteriota</taxon>
        <taxon>Stenosarchaea group</taxon>
        <taxon>Methanomicrobia</taxon>
        <taxon>Methanosarcinales</taxon>
        <taxon>Methanosarcinaceae</taxon>
        <taxon>Methanosarcina</taxon>
    </lineage>
</organism>
<evidence type="ECO:0000313" key="7">
    <source>
        <dbReference type="EMBL" id="AKB70028.1"/>
    </source>
</evidence>
<dbReference type="InterPro" id="IPR002797">
    <property type="entry name" value="Polysacc_synth"/>
</dbReference>
<gene>
    <name evidence="7" type="ORF">MSMAC_0138</name>
</gene>
<evidence type="ECO:0000256" key="6">
    <source>
        <dbReference type="SAM" id="Phobius"/>
    </source>
</evidence>
<keyword evidence="5 6" id="KW-0472">Membrane</keyword>
<evidence type="ECO:0000256" key="2">
    <source>
        <dbReference type="ARBA" id="ARBA00022475"/>
    </source>
</evidence>
<keyword evidence="3 6" id="KW-0812">Transmembrane</keyword>
<feature type="transmembrane region" description="Helical" evidence="6">
    <location>
        <begin position="271"/>
        <end position="300"/>
    </location>
</feature>
<feature type="transmembrane region" description="Helical" evidence="6">
    <location>
        <begin position="236"/>
        <end position="259"/>
    </location>
</feature>
<protein>
    <submittedName>
        <fullName evidence="7">Uncharacterized protein</fullName>
    </submittedName>
</protein>
<evidence type="ECO:0000313" key="8">
    <source>
        <dbReference type="Proteomes" id="UP000033071"/>
    </source>
</evidence>
<dbReference type="EMBL" id="CP009514">
    <property type="protein sequence ID" value="AKB70028.1"/>
    <property type="molecule type" value="Genomic_DNA"/>
</dbReference>
<dbReference type="PATRIC" id="fig|1434113.4.peg.168"/>
<feature type="transmembrane region" description="Helical" evidence="6">
    <location>
        <begin position="195"/>
        <end position="215"/>
    </location>
</feature>
<evidence type="ECO:0000256" key="5">
    <source>
        <dbReference type="ARBA" id="ARBA00023136"/>
    </source>
</evidence>